<evidence type="ECO:0000313" key="3">
    <source>
        <dbReference type="Proteomes" id="UP001597229"/>
    </source>
</evidence>
<dbReference type="PROSITE" id="PS51318">
    <property type="entry name" value="TAT"/>
    <property type="match status" value="1"/>
</dbReference>
<keyword evidence="3" id="KW-1185">Reference proteome</keyword>
<dbReference type="Proteomes" id="UP001597229">
    <property type="component" value="Unassembled WGS sequence"/>
</dbReference>
<proteinExistence type="predicted"/>
<organism evidence="2 3">
    <name type="scientific">Nocardioides ginsengisoli</name>
    <dbReference type="NCBI Taxonomy" id="363868"/>
    <lineage>
        <taxon>Bacteria</taxon>
        <taxon>Bacillati</taxon>
        <taxon>Actinomycetota</taxon>
        <taxon>Actinomycetes</taxon>
        <taxon>Propionibacteriales</taxon>
        <taxon>Nocardioidaceae</taxon>
        <taxon>Nocardioides</taxon>
    </lineage>
</organism>
<dbReference type="InterPro" id="IPR006311">
    <property type="entry name" value="TAT_signal"/>
</dbReference>
<feature type="signal peptide" evidence="1">
    <location>
        <begin position="1"/>
        <end position="33"/>
    </location>
</feature>
<accession>A0ABW3W152</accession>
<sequence>MRSMTRRGRVRLVAGSGAAVVALALAVPGVAAADPNPSPINPFYFTKEELPVLSDGTPFVLSPDAELAKSLAQLKSGDPTCSAPAPLAATEAGSPEGYTIPVQIKVTNGMMLAGYSPPAVYWKQEVPFSLQLRGLTGWVNARVQLPSLKMLVEPSDVTICDGAGLGIAQQGTAPYPEQDWSPWSEPWSWWMQPGPDGSPVATPPGALVSYVFSPFDTADPGRRLVVENPTVRKVGAALAGLASDGSLDLKVDLELDIDVVRGDHAPGVAFPLGVSGTFSTAVKVPFGPSTQNVPWDIGRTPPAKHRSYLPTTTLPGAVEGATTTIGSTDVDIDVSRLDQVTNDQAKGLATNIYMYLYGVDPWGYGVVVDEPDNPQFFQWSSGVRDGTASFFPPDRGVADVSADLTIDRLGLPKGAPSGFGFDG</sequence>
<dbReference type="EMBL" id="JBHTLX010000020">
    <property type="protein sequence ID" value="MFD1248922.1"/>
    <property type="molecule type" value="Genomic_DNA"/>
</dbReference>
<gene>
    <name evidence="2" type="ORF">ACFQ3F_14070</name>
</gene>
<protein>
    <submittedName>
        <fullName evidence="2">Uncharacterized protein</fullName>
    </submittedName>
</protein>
<dbReference type="RefSeq" id="WP_367917216.1">
    <property type="nucleotide sequence ID" value="NZ_BAABAC010000003.1"/>
</dbReference>
<evidence type="ECO:0000313" key="2">
    <source>
        <dbReference type="EMBL" id="MFD1248922.1"/>
    </source>
</evidence>
<name>A0ABW3W152_9ACTN</name>
<feature type="chain" id="PRO_5045615271" evidence="1">
    <location>
        <begin position="34"/>
        <end position="423"/>
    </location>
</feature>
<evidence type="ECO:0000256" key="1">
    <source>
        <dbReference type="SAM" id="SignalP"/>
    </source>
</evidence>
<keyword evidence="1" id="KW-0732">Signal</keyword>
<comment type="caution">
    <text evidence="2">The sequence shown here is derived from an EMBL/GenBank/DDBJ whole genome shotgun (WGS) entry which is preliminary data.</text>
</comment>
<reference evidence="3" key="1">
    <citation type="journal article" date="2019" name="Int. J. Syst. Evol. Microbiol.">
        <title>The Global Catalogue of Microorganisms (GCM) 10K type strain sequencing project: providing services to taxonomists for standard genome sequencing and annotation.</title>
        <authorList>
            <consortium name="The Broad Institute Genomics Platform"/>
            <consortium name="The Broad Institute Genome Sequencing Center for Infectious Disease"/>
            <person name="Wu L."/>
            <person name="Ma J."/>
        </authorList>
    </citation>
    <scope>NUCLEOTIDE SEQUENCE [LARGE SCALE GENOMIC DNA]</scope>
    <source>
        <strain evidence="3">CCUG 52478</strain>
    </source>
</reference>